<feature type="non-terminal residue" evidence="1">
    <location>
        <position position="80"/>
    </location>
</feature>
<reference evidence="1" key="1">
    <citation type="submission" date="2020-11" db="EMBL/GenBank/DDBJ databases">
        <authorList>
            <person name="Tran Van P."/>
        </authorList>
    </citation>
    <scope>NUCLEOTIDE SEQUENCE</scope>
</reference>
<dbReference type="InterPro" id="IPR015273">
    <property type="entry name" value="Cys-tRNA-synt_Ia_DALR"/>
</dbReference>
<name>A0A7R8ZWH3_9CRUS</name>
<dbReference type="SUPFAM" id="SSF47323">
    <property type="entry name" value="Anticodon-binding domain of a subclass of class I aminoacyl-tRNA synthetases"/>
    <property type="match status" value="1"/>
</dbReference>
<dbReference type="EMBL" id="OB668330">
    <property type="protein sequence ID" value="CAD7234312.1"/>
    <property type="molecule type" value="Genomic_DNA"/>
</dbReference>
<dbReference type="GO" id="GO:0004817">
    <property type="term" value="F:cysteine-tRNA ligase activity"/>
    <property type="evidence" value="ECO:0007669"/>
    <property type="project" value="InterPro"/>
</dbReference>
<protein>
    <submittedName>
        <fullName evidence="1">Uncharacterized protein</fullName>
    </submittedName>
</protein>
<gene>
    <name evidence="1" type="ORF">CTOB1V02_LOCUS12128</name>
</gene>
<dbReference type="GO" id="GO:0005737">
    <property type="term" value="C:cytoplasm"/>
    <property type="evidence" value="ECO:0007669"/>
    <property type="project" value="InterPro"/>
</dbReference>
<dbReference type="Pfam" id="PF09190">
    <property type="entry name" value="DALR_2"/>
    <property type="match status" value="1"/>
</dbReference>
<sequence length="80" mass="8629">MSYNIAHYSSTLDLSDEALSAAKKGLKKLMDALKTIDNLEAKGTTGSETDKKLVGALDAFVEEMCADFNTPKAIAQLFEV</sequence>
<dbReference type="GO" id="GO:0005524">
    <property type="term" value="F:ATP binding"/>
    <property type="evidence" value="ECO:0007669"/>
    <property type="project" value="InterPro"/>
</dbReference>
<dbReference type="AlphaFoldDB" id="A0A7R8ZWH3"/>
<accession>A0A7R8ZWH3</accession>
<dbReference type="GO" id="GO:0006423">
    <property type="term" value="P:cysteinyl-tRNA aminoacylation"/>
    <property type="evidence" value="ECO:0007669"/>
    <property type="project" value="InterPro"/>
</dbReference>
<dbReference type="Gene3D" id="1.20.120.640">
    <property type="entry name" value="Anticodon-binding domain of a subclass of class I aminoacyl-tRNA synthetases"/>
    <property type="match status" value="1"/>
</dbReference>
<organism evidence="1">
    <name type="scientific">Cyprideis torosa</name>
    <dbReference type="NCBI Taxonomy" id="163714"/>
    <lineage>
        <taxon>Eukaryota</taxon>
        <taxon>Metazoa</taxon>
        <taxon>Ecdysozoa</taxon>
        <taxon>Arthropoda</taxon>
        <taxon>Crustacea</taxon>
        <taxon>Oligostraca</taxon>
        <taxon>Ostracoda</taxon>
        <taxon>Podocopa</taxon>
        <taxon>Podocopida</taxon>
        <taxon>Cytherocopina</taxon>
        <taxon>Cytheroidea</taxon>
        <taxon>Cytherideidae</taxon>
        <taxon>Cyprideis</taxon>
    </lineage>
</organism>
<proteinExistence type="predicted"/>
<evidence type="ECO:0000313" key="1">
    <source>
        <dbReference type="EMBL" id="CAD7234312.1"/>
    </source>
</evidence>
<dbReference type="InterPro" id="IPR009080">
    <property type="entry name" value="tRNAsynth_Ia_anticodon-bd"/>
</dbReference>